<accession>A0A1Y6MD16</accession>
<dbReference type="SUPFAM" id="SSF46894">
    <property type="entry name" value="C-terminal effector domain of the bipartite response regulators"/>
    <property type="match status" value="1"/>
</dbReference>
<dbReference type="Gene3D" id="1.10.10.10">
    <property type="entry name" value="Winged helix-like DNA-binding domain superfamily/Winged helix DNA-binding domain"/>
    <property type="match status" value="1"/>
</dbReference>
<sequence>MLSLSPYPAGLKSKEGVFEYANDAYRALVNAPPDIKGLKDSDFPCDTAAFADIFMEQDRLSLTQNKTIITIDVHNYSHGTDAYTFTKQPVIINGEPWGIQFTASKIKDWINMTSFAEVLAADKSNLSFSTTRPSEPKLTPAQEIVLFWLLRGRQTKQIAQLIHRTPKAVEKQIANLVTRFSCYGISSRAGLIEYARGNGWLSLIPAQLFKTPMSIIVNNDDKQMD</sequence>
<feature type="domain" description="HTH luxR-type" evidence="1">
    <location>
        <begin position="135"/>
        <end position="195"/>
    </location>
</feature>
<proteinExistence type="predicted"/>
<protein>
    <recommendedName>
        <fullName evidence="1">HTH luxR-type domain-containing protein</fullName>
    </recommendedName>
</protein>
<organism evidence="2 3">
    <name type="scientific">Photobacterium malacitanum</name>
    <dbReference type="NCBI Taxonomy" id="2204294"/>
    <lineage>
        <taxon>Bacteria</taxon>
        <taxon>Pseudomonadati</taxon>
        <taxon>Pseudomonadota</taxon>
        <taxon>Gammaproteobacteria</taxon>
        <taxon>Vibrionales</taxon>
        <taxon>Vibrionaceae</taxon>
        <taxon>Photobacterium</taxon>
    </lineage>
</organism>
<dbReference type="Pfam" id="PF08448">
    <property type="entry name" value="PAS_4"/>
    <property type="match status" value="1"/>
</dbReference>
<evidence type="ECO:0000259" key="1">
    <source>
        <dbReference type="SMART" id="SM00421"/>
    </source>
</evidence>
<dbReference type="InterPro" id="IPR016032">
    <property type="entry name" value="Sig_transdc_resp-reg_C-effctor"/>
</dbReference>
<dbReference type="Proteomes" id="UP000195963">
    <property type="component" value="Unassembled WGS sequence"/>
</dbReference>
<dbReference type="GO" id="GO:0003677">
    <property type="term" value="F:DNA binding"/>
    <property type="evidence" value="ECO:0007669"/>
    <property type="project" value="InterPro"/>
</dbReference>
<evidence type="ECO:0000313" key="2">
    <source>
        <dbReference type="EMBL" id="SMY34473.1"/>
    </source>
</evidence>
<dbReference type="InterPro" id="IPR036388">
    <property type="entry name" value="WH-like_DNA-bd_sf"/>
</dbReference>
<dbReference type="InterPro" id="IPR000792">
    <property type="entry name" value="Tscrpt_reg_LuxR_C"/>
</dbReference>
<dbReference type="EMBL" id="FYAK01000002">
    <property type="protein sequence ID" value="SMY34473.1"/>
    <property type="molecule type" value="Genomic_DNA"/>
</dbReference>
<dbReference type="AlphaFoldDB" id="A0A1Y6MD16"/>
<dbReference type="InterPro" id="IPR013656">
    <property type="entry name" value="PAS_4"/>
</dbReference>
<gene>
    <name evidence="2" type="ORF">PMAL9190_01686</name>
</gene>
<dbReference type="GO" id="GO:0006355">
    <property type="term" value="P:regulation of DNA-templated transcription"/>
    <property type="evidence" value="ECO:0007669"/>
    <property type="project" value="InterPro"/>
</dbReference>
<keyword evidence="3" id="KW-1185">Reference proteome</keyword>
<evidence type="ECO:0000313" key="3">
    <source>
        <dbReference type="Proteomes" id="UP000195963"/>
    </source>
</evidence>
<dbReference type="SMART" id="SM00421">
    <property type="entry name" value="HTH_LUXR"/>
    <property type="match status" value="1"/>
</dbReference>
<reference evidence="3" key="1">
    <citation type="submission" date="2017-06" db="EMBL/GenBank/DDBJ databases">
        <authorList>
            <person name="Rodrigo-Torres L."/>
            <person name="Arahal R.D."/>
            <person name="Lucena T."/>
        </authorList>
    </citation>
    <scope>NUCLEOTIDE SEQUENCE [LARGE SCALE GENOMIC DNA]</scope>
    <source>
        <strain evidence="3">CECT 9190</strain>
    </source>
</reference>
<name>A0A1Y6MD16_9GAMM</name>